<feature type="region of interest" description="Disordered" evidence="1">
    <location>
        <begin position="57"/>
        <end position="115"/>
    </location>
</feature>
<comment type="caution">
    <text evidence="2">The sequence shown here is derived from an EMBL/GenBank/DDBJ whole genome shotgun (WGS) entry which is preliminary data.</text>
</comment>
<feature type="compositionally biased region" description="Gly residues" evidence="1">
    <location>
        <begin position="71"/>
        <end position="81"/>
    </location>
</feature>
<feature type="compositionally biased region" description="Low complexity" evidence="1">
    <location>
        <begin position="82"/>
        <end position="115"/>
    </location>
</feature>
<protein>
    <submittedName>
        <fullName evidence="2">Uncharacterized protein</fullName>
    </submittedName>
</protein>
<dbReference type="Proteomes" id="UP000664169">
    <property type="component" value="Unassembled WGS sequence"/>
</dbReference>
<sequence length="183" mass="18055">MSFEPPTPPYNASDPHATFLNSSCFDFLLIEVVPLAYRTAAAVTTAPPPRVTLKSLSSAGTNTAAPTAGLAVGGDGRGGGAEAQAQAQAQGQGKKVSSKQKPTSLGVGNATNTTAPGGGLAIGGSAGASIGASAGTTAAGNNNNNNNNTASAAATTEDDAQREIVSKRLEALGYRVGQGLVER</sequence>
<organism evidence="2 3">
    <name type="scientific">Gomphillus americanus</name>
    <dbReference type="NCBI Taxonomy" id="1940652"/>
    <lineage>
        <taxon>Eukaryota</taxon>
        <taxon>Fungi</taxon>
        <taxon>Dikarya</taxon>
        <taxon>Ascomycota</taxon>
        <taxon>Pezizomycotina</taxon>
        <taxon>Lecanoromycetes</taxon>
        <taxon>OSLEUM clade</taxon>
        <taxon>Ostropomycetidae</taxon>
        <taxon>Ostropales</taxon>
        <taxon>Graphidaceae</taxon>
        <taxon>Gomphilloideae</taxon>
        <taxon>Gomphillus</taxon>
    </lineage>
</organism>
<dbReference type="AlphaFoldDB" id="A0A8H3IHY2"/>
<accession>A0A8H3IHY2</accession>
<name>A0A8H3IHY2_9LECA</name>
<reference evidence="2" key="1">
    <citation type="submission" date="2021-03" db="EMBL/GenBank/DDBJ databases">
        <authorList>
            <person name="Tagirdzhanova G."/>
        </authorList>
    </citation>
    <scope>NUCLEOTIDE SEQUENCE</scope>
</reference>
<feature type="compositionally biased region" description="Low complexity" evidence="1">
    <location>
        <begin position="137"/>
        <end position="155"/>
    </location>
</feature>
<proteinExistence type="predicted"/>
<evidence type="ECO:0000256" key="1">
    <source>
        <dbReference type="SAM" id="MobiDB-lite"/>
    </source>
</evidence>
<dbReference type="OrthoDB" id="941624at2759"/>
<evidence type="ECO:0000313" key="3">
    <source>
        <dbReference type="Proteomes" id="UP000664169"/>
    </source>
</evidence>
<evidence type="ECO:0000313" key="2">
    <source>
        <dbReference type="EMBL" id="CAF9919388.1"/>
    </source>
</evidence>
<gene>
    <name evidence="2" type="ORF">GOMPHAMPRED_001774</name>
</gene>
<feature type="region of interest" description="Disordered" evidence="1">
    <location>
        <begin position="137"/>
        <end position="159"/>
    </location>
</feature>
<keyword evidence="3" id="KW-1185">Reference proteome</keyword>
<dbReference type="EMBL" id="CAJPDQ010000014">
    <property type="protein sequence ID" value="CAF9919388.1"/>
    <property type="molecule type" value="Genomic_DNA"/>
</dbReference>